<evidence type="ECO:0000313" key="3">
    <source>
        <dbReference type="EMBL" id="ETN60598.1"/>
    </source>
</evidence>
<dbReference type="InterPro" id="IPR026797">
    <property type="entry name" value="HAUS_6"/>
</dbReference>
<reference evidence="3" key="2">
    <citation type="submission" date="2010-05" db="EMBL/GenBank/DDBJ databases">
        <authorList>
            <person name="Almeida L.G."/>
            <person name="Nicolas M.F."/>
            <person name="Souza R.C."/>
            <person name="Vasconcelos A.T.R."/>
        </authorList>
    </citation>
    <scope>NUCLEOTIDE SEQUENCE</scope>
</reference>
<dbReference type="InterPro" id="IPR028163">
    <property type="entry name" value="HAUS_6_N"/>
</dbReference>
<accession>W5JB14</accession>
<dbReference type="GO" id="GO:0051225">
    <property type="term" value="P:spindle assembly"/>
    <property type="evidence" value="ECO:0007669"/>
    <property type="project" value="InterPro"/>
</dbReference>
<dbReference type="OMA" id="LFCTPPI"/>
<dbReference type="Pfam" id="PF14661">
    <property type="entry name" value="HAUS6_N"/>
    <property type="match status" value="1"/>
</dbReference>
<dbReference type="GO" id="GO:1990498">
    <property type="term" value="C:mitotic spindle microtubule"/>
    <property type="evidence" value="ECO:0007669"/>
    <property type="project" value="TreeGrafter"/>
</dbReference>
<dbReference type="STRING" id="43151.W5JB14"/>
<keyword evidence="5" id="KW-1185">Reference proteome</keyword>
<feature type="domain" description="HAUS augmin-like complex subunit 6 N-terminal" evidence="2">
    <location>
        <begin position="40"/>
        <end position="268"/>
    </location>
</feature>
<dbReference type="EnsemblMetazoa" id="ADAC007768-RA">
    <property type="protein sequence ID" value="ADAC007768-PA"/>
    <property type="gene ID" value="ADAC007768"/>
</dbReference>
<feature type="compositionally biased region" description="Polar residues" evidence="1">
    <location>
        <begin position="8"/>
        <end position="19"/>
    </location>
</feature>
<feature type="compositionally biased region" description="Polar residues" evidence="1">
    <location>
        <begin position="576"/>
        <end position="596"/>
    </location>
</feature>
<reference evidence="3 5" key="1">
    <citation type="journal article" date="2010" name="BMC Genomics">
        <title>Combination of measures distinguishes pre-miRNAs from other stem-loops in the genome of the newly sequenced Anopheles darlingi.</title>
        <authorList>
            <person name="Mendes N.D."/>
            <person name="Freitas A.T."/>
            <person name="Vasconcelos A.T."/>
            <person name="Sagot M.F."/>
        </authorList>
    </citation>
    <scope>NUCLEOTIDE SEQUENCE</scope>
</reference>
<reference evidence="4" key="4">
    <citation type="submission" date="2015-06" db="UniProtKB">
        <authorList>
            <consortium name="EnsemblMetazoa"/>
        </authorList>
    </citation>
    <scope>IDENTIFICATION</scope>
</reference>
<dbReference type="AlphaFoldDB" id="W5JB14"/>
<name>W5JB14_ANODA</name>
<dbReference type="PANTHER" id="PTHR16151">
    <property type="entry name" value="HAUS AUGMIN-LIKE COMPLEX SUBUNIT 6"/>
    <property type="match status" value="1"/>
</dbReference>
<dbReference type="PANTHER" id="PTHR16151:SF2">
    <property type="entry name" value="HAUS AUGMIN-LIKE COMPLEX SUBUNIT 6"/>
    <property type="match status" value="1"/>
</dbReference>
<dbReference type="HOGENOM" id="CLU_359890_0_0_1"/>
<reference evidence="3" key="3">
    <citation type="journal article" date="2013" name="Nucleic Acids Res.">
        <title>The genome of Anopheles darlingi, the main neotropical malaria vector.</title>
        <authorList>
            <person name="Marinotti O."/>
            <person name="Cerqueira G.C."/>
            <person name="de Almeida L.G."/>
            <person name="Ferro M.I."/>
            <person name="Loreto E.L."/>
            <person name="Zaha A."/>
            <person name="Teixeira S.M."/>
            <person name="Wespiser A.R."/>
            <person name="Almeida E Silva A."/>
            <person name="Schlindwein A.D."/>
            <person name="Pacheco A.C."/>
            <person name="Silva A.L."/>
            <person name="Graveley B.R."/>
            <person name="Walenz B.P."/>
            <person name="Lima Bde A."/>
            <person name="Ribeiro C.A."/>
            <person name="Nunes-Silva C.G."/>
            <person name="de Carvalho C.R."/>
            <person name="Soares C.M."/>
            <person name="de Menezes C.B."/>
            <person name="Matiolli C."/>
            <person name="Caffrey D."/>
            <person name="Araujo D.A."/>
            <person name="de Oliveira D.M."/>
            <person name="Golenbock D."/>
            <person name="Grisard E.C."/>
            <person name="Fantinatti-Garboggini F."/>
            <person name="de Carvalho F.M."/>
            <person name="Barcellos F.G."/>
            <person name="Prosdocimi F."/>
            <person name="May G."/>
            <person name="Azevedo Junior G.M."/>
            <person name="Guimaraes G.M."/>
            <person name="Goldman G.H."/>
            <person name="Padilha I.Q."/>
            <person name="Batista Jda S."/>
            <person name="Ferro J.A."/>
            <person name="Ribeiro J.M."/>
            <person name="Fietto J.L."/>
            <person name="Dabbas K.M."/>
            <person name="Cerdeira L."/>
            <person name="Agnez-Lima L.F."/>
            <person name="Brocchi M."/>
            <person name="de Carvalho M.O."/>
            <person name="Teixeira Mde M."/>
            <person name="Diniz Maia Mde M."/>
            <person name="Goldman M.H."/>
            <person name="Cruz Schneider M.P."/>
            <person name="Felipe M.S."/>
            <person name="Hungria M."/>
            <person name="Nicolas M.F."/>
            <person name="Pereira M."/>
            <person name="Montes M.A."/>
            <person name="Cantao M.E."/>
            <person name="Vincentz M."/>
            <person name="Rafael M.S."/>
            <person name="Silverman N."/>
            <person name="Stoco P.H."/>
            <person name="Souza R.C."/>
            <person name="Vicentini R."/>
            <person name="Gazzinelli R.T."/>
            <person name="Neves Rde O."/>
            <person name="Silva R."/>
            <person name="Astolfi-Filho S."/>
            <person name="Maciel T.E."/>
            <person name="Urmenyi T.P."/>
            <person name="Tadei W.P."/>
            <person name="Camargo E.P."/>
            <person name="de Vasconcelos A.T."/>
        </authorList>
    </citation>
    <scope>NUCLEOTIDE SEQUENCE</scope>
</reference>
<dbReference type="FunCoup" id="W5JB14">
    <property type="interactions" value="26"/>
</dbReference>
<evidence type="ECO:0000313" key="5">
    <source>
        <dbReference type="Proteomes" id="UP000000673"/>
    </source>
</evidence>
<evidence type="ECO:0000313" key="4">
    <source>
        <dbReference type="EnsemblMetazoa" id="ADAC007768-PA"/>
    </source>
</evidence>
<dbReference type="EMBL" id="ADMH02001893">
    <property type="protein sequence ID" value="ETN60598.1"/>
    <property type="molecule type" value="Genomic_DNA"/>
</dbReference>
<dbReference type="GO" id="GO:0070652">
    <property type="term" value="C:HAUS complex"/>
    <property type="evidence" value="ECO:0007669"/>
    <property type="project" value="InterPro"/>
</dbReference>
<dbReference type="Proteomes" id="UP000000673">
    <property type="component" value="Unassembled WGS sequence"/>
</dbReference>
<feature type="region of interest" description="Disordered" evidence="1">
    <location>
        <begin position="1"/>
        <end position="20"/>
    </location>
</feature>
<feature type="region of interest" description="Disordered" evidence="1">
    <location>
        <begin position="565"/>
        <end position="608"/>
    </location>
</feature>
<sequence length="778" mass="85658">MHKKQHSIKANGSQQQISTGGYGAVPGTASECEKQLDAAIFRGLHALTKRHEPSDDFRGVFVRGAFLKPNTKAFIQVLHFLLNVYDAREFKKRFIWPIYDKSIENAFRSTTVTYVNQLIESGKLTGMGKIKAHVVVLPGGVKFMKFLLGLTRFVLQEELARVRPTAPAYQPLSRGHLADLAERHKRLSEMRDRLGAIMQEEVKSLYQRTGQIRALVADILSKSSAAQAISFEELMGAWIDLIENQRQEQEHKRDRVFNVARQIDKLTQQATRLLKENEHGLSFSKEQLKDVLTKLQLNRPSSLSEPVSHTSALEVFDEKDKVNPVKLFEYFGNLLPEIESCFASFSSKDHSTVDFEYKELSRVTLRMTEVRQEIDYLSRTLPCLRYNLNVAAGEPQSQQESSPETMIDNYTIKSKLFCTPPIAMNFEGTGDQRALGTAGRGIVRLALLDKDEVHAMNARLKLLSTSIHPSIRSPRRAAAGATISHLATGSSVSTQMEDASNTLKVFAVPARTLRKEKLDPLTMLNRIKAQSHKQQQDVATGAANSSIMNFSTISDMTLRPEFSSTMLGTPEKASSKPPSNKVGKQSQPFGVSSPGTNLPGGSPRLRALYAGSTTPKSALTSRFLMSGLAPGARRSHDGSSVAGAHIPATSIKQRSSLIVHETIQTSPSGRLGSIVGQGEPLPTTPANILITVTDVIDLTIDGSDSEDEQTLSPENGGQLVDLSHTLLANTAIEQRPAEGQEPGVRSQDVLQMIMKTDPQMSQEVDLFNVSDGIVTDFE</sequence>
<evidence type="ECO:0000259" key="2">
    <source>
        <dbReference type="Pfam" id="PF14661"/>
    </source>
</evidence>
<evidence type="ECO:0000256" key="1">
    <source>
        <dbReference type="SAM" id="MobiDB-lite"/>
    </source>
</evidence>
<organism evidence="3">
    <name type="scientific">Anopheles darlingi</name>
    <name type="common">Mosquito</name>
    <dbReference type="NCBI Taxonomy" id="43151"/>
    <lineage>
        <taxon>Eukaryota</taxon>
        <taxon>Metazoa</taxon>
        <taxon>Ecdysozoa</taxon>
        <taxon>Arthropoda</taxon>
        <taxon>Hexapoda</taxon>
        <taxon>Insecta</taxon>
        <taxon>Pterygota</taxon>
        <taxon>Neoptera</taxon>
        <taxon>Endopterygota</taxon>
        <taxon>Diptera</taxon>
        <taxon>Nematocera</taxon>
        <taxon>Culicoidea</taxon>
        <taxon>Culicidae</taxon>
        <taxon>Anophelinae</taxon>
        <taxon>Anopheles</taxon>
    </lineage>
</organism>
<dbReference type="GO" id="GO:0008017">
    <property type="term" value="F:microtubule binding"/>
    <property type="evidence" value="ECO:0007669"/>
    <property type="project" value="TreeGrafter"/>
</dbReference>
<dbReference type="VEuPathDB" id="VectorBase:ADAC007768"/>
<gene>
    <name evidence="3" type="ORF">AND_007768</name>
</gene>
<protein>
    <recommendedName>
        <fullName evidence="2">HAUS augmin-like complex subunit 6 N-terminal domain-containing protein</fullName>
    </recommendedName>
</protein>
<proteinExistence type="predicted"/>
<dbReference type="eggNOG" id="ENOG502QV4W">
    <property type="taxonomic scope" value="Eukaryota"/>
</dbReference>
<dbReference type="VEuPathDB" id="VectorBase:ADAR2_004616"/>